<dbReference type="EMBL" id="PVXM01000031">
    <property type="protein sequence ID" value="PRR71893.1"/>
    <property type="molecule type" value="Genomic_DNA"/>
</dbReference>
<proteinExistence type="predicted"/>
<protein>
    <submittedName>
        <fullName evidence="1">Uncharacterized protein</fullName>
    </submittedName>
</protein>
<comment type="caution">
    <text evidence="1">The sequence shown here is derived from an EMBL/GenBank/DDBJ whole genome shotgun (WGS) entry which is preliminary data.</text>
</comment>
<accession>A0A2T0AQY3</accession>
<dbReference type="RefSeq" id="WP_146127141.1">
    <property type="nucleotide sequence ID" value="NZ_CP136419.1"/>
</dbReference>
<name>A0A2T0AQY3_9FIRM</name>
<reference evidence="1 2" key="1">
    <citation type="submission" date="2018-03" db="EMBL/GenBank/DDBJ databases">
        <title>Genome sequence of Moorella humiferrea DSM 23265.</title>
        <authorList>
            <person name="Poehlein A."/>
            <person name="Daniel R."/>
        </authorList>
    </citation>
    <scope>NUCLEOTIDE SEQUENCE [LARGE SCALE GENOMIC DNA]</scope>
    <source>
        <strain evidence="1 2">DSM 23265</strain>
    </source>
</reference>
<evidence type="ECO:0000313" key="2">
    <source>
        <dbReference type="Proteomes" id="UP000238415"/>
    </source>
</evidence>
<dbReference type="OrthoDB" id="5615858at2"/>
<dbReference type="Proteomes" id="UP000238415">
    <property type="component" value="Unassembled WGS sequence"/>
</dbReference>
<organism evidence="1 2">
    <name type="scientific">Neomoorella humiferrea</name>
    <dbReference type="NCBI Taxonomy" id="676965"/>
    <lineage>
        <taxon>Bacteria</taxon>
        <taxon>Bacillati</taxon>
        <taxon>Bacillota</taxon>
        <taxon>Clostridia</taxon>
        <taxon>Neomoorellales</taxon>
        <taxon>Neomoorellaceae</taxon>
        <taxon>Neomoorella</taxon>
    </lineage>
</organism>
<keyword evidence="2" id="KW-1185">Reference proteome</keyword>
<evidence type="ECO:0000313" key="1">
    <source>
        <dbReference type="EMBL" id="PRR71893.1"/>
    </source>
</evidence>
<dbReference type="AlphaFoldDB" id="A0A2T0AQY3"/>
<gene>
    <name evidence="1" type="ORF">MOHU_15250</name>
</gene>
<sequence length="257" mass="28717">MKLGEIFIGEVSIGWNRATHRVFCCIEDDLLGKVMPTLKQTITQYACENQVPLIASTAKKITFANHEFTLENFLRYIDDTHPSNAFIFLIEPESVMDENKARVLLALWKRSRILAFPAFAICPIPIDNFFLKRFKDGAFTECWFFSSKTPLPLGLWAEKGYSQVITGSFCAGVNMACIMHFPGNGLTPADWTYAPDIKLSRNFSSSFKGAKAFEYAPIYVTPSRDVWAAILSRYDDGKTWPATGSANWSATGGCCNG</sequence>